<dbReference type="Ensembl" id="ENSMALT00000005599.1">
    <property type="protein sequence ID" value="ENSMALP00000005474.1"/>
    <property type="gene ID" value="ENSMALG00000003943.1"/>
</dbReference>
<proteinExistence type="predicted"/>
<keyword evidence="4" id="KW-1185">Reference proteome</keyword>
<reference evidence="3" key="1">
    <citation type="submission" date="2025-08" db="UniProtKB">
        <authorList>
            <consortium name="Ensembl"/>
        </authorList>
    </citation>
    <scope>IDENTIFICATION</scope>
</reference>
<keyword evidence="2" id="KW-0732">Signal</keyword>
<evidence type="ECO:0000256" key="1">
    <source>
        <dbReference type="SAM" id="MobiDB-lite"/>
    </source>
</evidence>
<evidence type="ECO:0000313" key="3">
    <source>
        <dbReference type="Ensembl" id="ENSMALP00000005474.1"/>
    </source>
</evidence>
<dbReference type="AlphaFoldDB" id="A0A3Q3IP34"/>
<reference evidence="3" key="2">
    <citation type="submission" date="2025-09" db="UniProtKB">
        <authorList>
            <consortium name="Ensembl"/>
        </authorList>
    </citation>
    <scope>IDENTIFICATION</scope>
</reference>
<feature type="compositionally biased region" description="Polar residues" evidence="1">
    <location>
        <begin position="148"/>
        <end position="172"/>
    </location>
</feature>
<protein>
    <submittedName>
        <fullName evidence="3">Uncharacterized protein</fullName>
    </submittedName>
</protein>
<sequence length="172" mass="18868">MKLAILCLCLATAASAAPSPFHYMPHYAASRQQVPSSQVKTPFTAAQPGGYSVEYIYPHTFPGGAGGANAGQPYSTFGIMKVSIPQPPGRQSVEVYYPYDFAQQKIIKSIPPMTNAPHVLNTVFPFEYPFPHFPQQTLNNPAFDASPLPSQDPMQPLQQDEPKQPNQMPTKM</sequence>
<name>A0A3Q3IP34_MONAL</name>
<dbReference type="STRING" id="43700.ENSMALP00000005474"/>
<dbReference type="Proteomes" id="UP000261600">
    <property type="component" value="Unplaced"/>
</dbReference>
<feature type="signal peptide" evidence="2">
    <location>
        <begin position="1"/>
        <end position="16"/>
    </location>
</feature>
<feature type="chain" id="PRO_5018765822" evidence="2">
    <location>
        <begin position="17"/>
        <end position="172"/>
    </location>
</feature>
<evidence type="ECO:0000313" key="4">
    <source>
        <dbReference type="Proteomes" id="UP000261600"/>
    </source>
</evidence>
<evidence type="ECO:0000256" key="2">
    <source>
        <dbReference type="SAM" id="SignalP"/>
    </source>
</evidence>
<organism evidence="3 4">
    <name type="scientific">Monopterus albus</name>
    <name type="common">Swamp eel</name>
    <dbReference type="NCBI Taxonomy" id="43700"/>
    <lineage>
        <taxon>Eukaryota</taxon>
        <taxon>Metazoa</taxon>
        <taxon>Chordata</taxon>
        <taxon>Craniata</taxon>
        <taxon>Vertebrata</taxon>
        <taxon>Euteleostomi</taxon>
        <taxon>Actinopterygii</taxon>
        <taxon>Neopterygii</taxon>
        <taxon>Teleostei</taxon>
        <taxon>Neoteleostei</taxon>
        <taxon>Acanthomorphata</taxon>
        <taxon>Anabantaria</taxon>
        <taxon>Synbranchiformes</taxon>
        <taxon>Synbranchidae</taxon>
        <taxon>Monopterus</taxon>
    </lineage>
</organism>
<accession>A0A3Q3IP34</accession>
<feature type="region of interest" description="Disordered" evidence="1">
    <location>
        <begin position="137"/>
        <end position="172"/>
    </location>
</feature>